<comment type="caution">
    <text evidence="2">The sequence shown here is derived from an EMBL/GenBank/DDBJ whole genome shotgun (WGS) entry which is preliminary data.</text>
</comment>
<feature type="compositionally biased region" description="Polar residues" evidence="1">
    <location>
        <begin position="181"/>
        <end position="191"/>
    </location>
</feature>
<reference evidence="2" key="1">
    <citation type="submission" date="2018-05" db="EMBL/GenBank/DDBJ databases">
        <title>Draft genome of Mucuna pruriens seed.</title>
        <authorList>
            <person name="Nnadi N.E."/>
            <person name="Vos R."/>
            <person name="Hasami M.H."/>
            <person name="Devisetty U.K."/>
            <person name="Aguiy J.C."/>
        </authorList>
    </citation>
    <scope>NUCLEOTIDE SEQUENCE [LARGE SCALE GENOMIC DNA]</scope>
    <source>
        <strain evidence="2">JCA_2017</strain>
    </source>
</reference>
<gene>
    <name evidence="2" type="ORF">CR513_62765</name>
</gene>
<dbReference type="PANTHER" id="PTHR35986:SF1">
    <property type="entry name" value="OS10G0430800 PROTEIN"/>
    <property type="match status" value="1"/>
</dbReference>
<name>A0A371DZG7_MUCPR</name>
<keyword evidence="3" id="KW-1185">Reference proteome</keyword>
<evidence type="ECO:0000256" key="1">
    <source>
        <dbReference type="SAM" id="MobiDB-lite"/>
    </source>
</evidence>
<dbReference type="Proteomes" id="UP000257109">
    <property type="component" value="Unassembled WGS sequence"/>
</dbReference>
<feature type="region of interest" description="Disordered" evidence="1">
    <location>
        <begin position="227"/>
        <end position="272"/>
    </location>
</feature>
<feature type="compositionally biased region" description="Basic and acidic residues" evidence="1">
    <location>
        <begin position="157"/>
        <end position="180"/>
    </location>
</feature>
<dbReference type="OrthoDB" id="1899410at2759"/>
<organism evidence="2 3">
    <name type="scientific">Mucuna pruriens</name>
    <name type="common">Velvet bean</name>
    <name type="synonym">Dolichos pruriens</name>
    <dbReference type="NCBI Taxonomy" id="157652"/>
    <lineage>
        <taxon>Eukaryota</taxon>
        <taxon>Viridiplantae</taxon>
        <taxon>Streptophyta</taxon>
        <taxon>Embryophyta</taxon>
        <taxon>Tracheophyta</taxon>
        <taxon>Spermatophyta</taxon>
        <taxon>Magnoliopsida</taxon>
        <taxon>eudicotyledons</taxon>
        <taxon>Gunneridae</taxon>
        <taxon>Pentapetalae</taxon>
        <taxon>rosids</taxon>
        <taxon>fabids</taxon>
        <taxon>Fabales</taxon>
        <taxon>Fabaceae</taxon>
        <taxon>Papilionoideae</taxon>
        <taxon>50 kb inversion clade</taxon>
        <taxon>NPAAA clade</taxon>
        <taxon>indigoferoid/millettioid clade</taxon>
        <taxon>Phaseoleae</taxon>
        <taxon>Mucuna</taxon>
    </lineage>
</organism>
<dbReference type="PANTHER" id="PTHR35986">
    <property type="entry name" value="EXPRESSED PROTEIN"/>
    <property type="match status" value="1"/>
</dbReference>
<evidence type="ECO:0000313" key="3">
    <source>
        <dbReference type="Proteomes" id="UP000257109"/>
    </source>
</evidence>
<sequence>MGEALFDLEQVLKSKQEKLTHEEANILLSCKSKAVRNFTASALSGGTTVWAATWKLSKPFRINLTAGAGAFFGLWTFSRSLYSCADQILSMDGSILQKELANIMVTKYQNDPSMMQLISKHFYSERIFDDSTSNGPKLRWRYRNFFNDSAIHGHRTHDHDESYDKSQDHFHNDSNEKSQGKSENVTNSKRTNLETKQTFVINAGPDIMSEEDPLDCLFGYAPPVEETHYSNSPDKPSGIHNRAHRRSHRRRRMRSHEELSNSDSAAADLTVT</sequence>
<dbReference type="AlphaFoldDB" id="A0A371DZG7"/>
<accession>A0A371DZG7</accession>
<protein>
    <submittedName>
        <fullName evidence="2">Uncharacterized protein</fullName>
    </submittedName>
</protein>
<dbReference type="EMBL" id="QJKJ01017985">
    <property type="protein sequence ID" value="RDX57957.1"/>
    <property type="molecule type" value="Genomic_DNA"/>
</dbReference>
<evidence type="ECO:0000313" key="2">
    <source>
        <dbReference type="EMBL" id="RDX57957.1"/>
    </source>
</evidence>
<feature type="region of interest" description="Disordered" evidence="1">
    <location>
        <begin position="154"/>
        <end position="191"/>
    </location>
</feature>
<feature type="compositionally biased region" description="Basic residues" evidence="1">
    <location>
        <begin position="241"/>
        <end position="254"/>
    </location>
</feature>
<feature type="non-terminal residue" evidence="2">
    <location>
        <position position="1"/>
    </location>
</feature>
<dbReference type="STRING" id="157652.A0A371DZG7"/>
<proteinExistence type="predicted"/>